<comment type="similarity">
    <text evidence="8">Belongs to the tRNA nucleotidyltransferase/poly(A) polymerase family.</text>
</comment>
<dbReference type="PANTHER" id="PTHR46173:SF1">
    <property type="entry name" value="CCA TRNA NUCLEOTIDYLTRANSFERASE 1, MITOCHONDRIAL"/>
    <property type="match status" value="1"/>
</dbReference>
<keyword evidence="6" id="KW-0547">Nucleotide-binding</keyword>
<evidence type="ECO:0000256" key="3">
    <source>
        <dbReference type="ARBA" id="ARBA00022694"/>
    </source>
</evidence>
<keyword evidence="8" id="KW-0694">RNA-binding</keyword>
<keyword evidence="5" id="KW-0479">Metal-binding</keyword>
<protein>
    <submittedName>
        <fullName evidence="11">[cytidine(C)-cytidine(C)-adenosine (A)]-adding enzyme</fullName>
    </submittedName>
</protein>
<evidence type="ECO:0000256" key="8">
    <source>
        <dbReference type="RuleBase" id="RU003953"/>
    </source>
</evidence>
<evidence type="ECO:0000256" key="5">
    <source>
        <dbReference type="ARBA" id="ARBA00022723"/>
    </source>
</evidence>
<dbReference type="InterPro" id="IPR043519">
    <property type="entry name" value="NT_sf"/>
</dbReference>
<sequence>MTELDPSVLIGKIPEPFRSDILSLTQTIRNAGGECYVVGGSVRDLVLNVKPEEFDLTTSLLPEQILSLFKRTVPTGLKHGTVTVLVQDRAYEVTTFRKDADYVDGRRPESVEFGVSLSEDLKRRDFTMNALALDLERKLLIDEHDGLKDIQNQIIRTIGDPIGRFTEDGLRPIRALRFVSSLGFSLDPHTAEAIRTCRNITAKVSRERVHDELNKTLKSKDPFPSLQLFKEFQILELFTNVVLYPNENEPAAERMREIPAFPLSLRLTFLHAWLFGSFAVGPHSKQFLKDLRYSNHNTKDSLFFAGILYEILAWKEKKEITDTELRKILLHSTCVHATRENLLIVLEHILTLCFVYEPSLRSVLDSSRVFGLAKERQALLVTELALRGEDILKHRPKLPPKEIGTVLSKLLSHVLENPFDNQKETLLAWIPDEPPY</sequence>
<reference evidence="11 12" key="1">
    <citation type="submission" date="2021-02" db="EMBL/GenBank/DDBJ databases">
        <title>Leptospira ainlahdjerensis sp. nov., Leptospira ainazelensis sp. nov., Leptospira abararensis sp. nov. and Leptospira chreensis sp. nov., four new species isolated from water sources in Algeria.</title>
        <authorList>
            <person name="Amara Korba A."/>
            <person name="Kainiu M."/>
            <person name="Vincent A.T."/>
            <person name="Mariet J.-F."/>
            <person name="Veyrier F.J."/>
            <person name="Goarant C."/>
            <person name="Picardeau M."/>
        </authorList>
    </citation>
    <scope>NUCLEOTIDE SEQUENCE [LARGE SCALE GENOMIC DNA]</scope>
    <source>
        <strain evidence="11 12">201903070</strain>
    </source>
</reference>
<name>A0ABS2U6A2_9LEPT</name>
<dbReference type="SUPFAM" id="SSF81891">
    <property type="entry name" value="Poly A polymerase C-terminal region-like"/>
    <property type="match status" value="1"/>
</dbReference>
<gene>
    <name evidence="11" type="ORF">JWG45_01950</name>
</gene>
<keyword evidence="12" id="KW-1185">Reference proteome</keyword>
<dbReference type="RefSeq" id="WP_205278109.1">
    <property type="nucleotide sequence ID" value="NZ_JAFFPU010000007.1"/>
</dbReference>
<keyword evidence="4" id="KW-0548">Nucleotidyltransferase</keyword>
<evidence type="ECO:0000259" key="10">
    <source>
        <dbReference type="Pfam" id="PF12627"/>
    </source>
</evidence>
<proteinExistence type="inferred from homology"/>
<dbReference type="Gene3D" id="1.10.246.80">
    <property type="match status" value="1"/>
</dbReference>
<dbReference type="Gene3D" id="1.10.3090.10">
    <property type="entry name" value="cca-adding enzyme, domain 2"/>
    <property type="match status" value="1"/>
</dbReference>
<dbReference type="InterPro" id="IPR032828">
    <property type="entry name" value="PolyA_RNA-bd"/>
</dbReference>
<dbReference type="PANTHER" id="PTHR46173">
    <property type="entry name" value="CCA TRNA NUCLEOTIDYLTRANSFERASE 1, MITOCHONDRIAL"/>
    <property type="match status" value="1"/>
</dbReference>
<dbReference type="EMBL" id="JAFFPU010000007">
    <property type="protein sequence ID" value="MBM9575906.1"/>
    <property type="molecule type" value="Genomic_DNA"/>
</dbReference>
<comment type="caution">
    <text evidence="11">The sequence shown here is derived from an EMBL/GenBank/DDBJ whole genome shotgun (WGS) entry which is preliminary data.</text>
</comment>
<dbReference type="Proteomes" id="UP000724686">
    <property type="component" value="Unassembled WGS sequence"/>
</dbReference>
<dbReference type="Pfam" id="PF12627">
    <property type="entry name" value="PolyA_pol_RNAbd"/>
    <property type="match status" value="1"/>
</dbReference>
<dbReference type="InterPro" id="IPR050264">
    <property type="entry name" value="Bact_CCA-adding_enz_type3_sf"/>
</dbReference>
<dbReference type="Gene3D" id="3.30.460.10">
    <property type="entry name" value="Beta Polymerase, domain 2"/>
    <property type="match status" value="1"/>
</dbReference>
<evidence type="ECO:0000256" key="1">
    <source>
        <dbReference type="ARBA" id="ARBA00001946"/>
    </source>
</evidence>
<evidence type="ECO:0000259" key="9">
    <source>
        <dbReference type="Pfam" id="PF01743"/>
    </source>
</evidence>
<feature type="domain" description="tRNA nucleotidyltransferase/poly(A) polymerase RNA and SrmB- binding" evidence="10">
    <location>
        <begin position="183"/>
        <end position="237"/>
    </location>
</feature>
<accession>A0ABS2U6A2</accession>
<comment type="cofactor">
    <cofactor evidence="1">
        <name>Mg(2+)</name>
        <dbReference type="ChEBI" id="CHEBI:18420"/>
    </cofactor>
</comment>
<evidence type="ECO:0000256" key="2">
    <source>
        <dbReference type="ARBA" id="ARBA00022679"/>
    </source>
</evidence>
<evidence type="ECO:0000256" key="4">
    <source>
        <dbReference type="ARBA" id="ARBA00022695"/>
    </source>
</evidence>
<dbReference type="SUPFAM" id="SSF81301">
    <property type="entry name" value="Nucleotidyltransferase"/>
    <property type="match status" value="1"/>
</dbReference>
<keyword evidence="7" id="KW-0460">Magnesium</keyword>
<dbReference type="InterPro" id="IPR002646">
    <property type="entry name" value="PolA_pol_head_dom"/>
</dbReference>
<organism evidence="11 12">
    <name type="scientific">Leptospira ainlahdjerensis</name>
    <dbReference type="NCBI Taxonomy" id="2810033"/>
    <lineage>
        <taxon>Bacteria</taxon>
        <taxon>Pseudomonadati</taxon>
        <taxon>Spirochaetota</taxon>
        <taxon>Spirochaetia</taxon>
        <taxon>Leptospirales</taxon>
        <taxon>Leptospiraceae</taxon>
        <taxon>Leptospira</taxon>
    </lineage>
</organism>
<dbReference type="Pfam" id="PF01743">
    <property type="entry name" value="PolyA_pol"/>
    <property type="match status" value="1"/>
</dbReference>
<evidence type="ECO:0000256" key="7">
    <source>
        <dbReference type="ARBA" id="ARBA00022842"/>
    </source>
</evidence>
<feature type="domain" description="Poly A polymerase head" evidence="9">
    <location>
        <begin position="35"/>
        <end position="156"/>
    </location>
</feature>
<dbReference type="CDD" id="cd05398">
    <property type="entry name" value="NT_ClassII-CCAase"/>
    <property type="match status" value="1"/>
</dbReference>
<keyword evidence="3" id="KW-0819">tRNA processing</keyword>
<keyword evidence="2 8" id="KW-0808">Transferase</keyword>
<evidence type="ECO:0000256" key="6">
    <source>
        <dbReference type="ARBA" id="ARBA00022741"/>
    </source>
</evidence>
<evidence type="ECO:0000313" key="11">
    <source>
        <dbReference type="EMBL" id="MBM9575906.1"/>
    </source>
</evidence>
<evidence type="ECO:0000313" key="12">
    <source>
        <dbReference type="Proteomes" id="UP000724686"/>
    </source>
</evidence>